<dbReference type="CDD" id="cd04301">
    <property type="entry name" value="NAT_SF"/>
    <property type="match status" value="1"/>
</dbReference>
<sequence length="168" mass="19242">MDFRETRTEDLDEVMQIYAQAKKWMKEAGNPQWQGSYPAREDIEKDMAAHGSYVLVDEGRIVATTAILFGDDPHYHQIRGKWLNDQPYGVIHRTAVADRGKGYGSVLIQYAEKLARDRNIANLRMDTHERNASMRHLMEKSGFVWCGTVWMDDGSPRIAGQKVLDAQK</sequence>
<dbReference type="Gene3D" id="3.40.630.30">
    <property type="match status" value="1"/>
</dbReference>
<evidence type="ECO:0000313" key="2">
    <source>
        <dbReference type="EMBL" id="MDX8419657.1"/>
    </source>
</evidence>
<dbReference type="Proteomes" id="UP001286174">
    <property type="component" value="Unassembled WGS sequence"/>
</dbReference>
<accession>A0AB35U6Y0</accession>
<name>A0AB35U6Y0_9FIRM</name>
<protein>
    <submittedName>
        <fullName evidence="2">GNAT family N-acetyltransferase</fullName>
    </submittedName>
</protein>
<dbReference type="AlphaFoldDB" id="A0AB35U6Y0"/>
<organism evidence="2 3">
    <name type="scientific">Grylomicrobium aquisgranensis</name>
    <dbReference type="NCBI Taxonomy" id="2926318"/>
    <lineage>
        <taxon>Bacteria</taxon>
        <taxon>Bacillati</taxon>
        <taxon>Bacillota</taxon>
        <taxon>Erysipelotrichia</taxon>
        <taxon>Erysipelotrichales</taxon>
        <taxon>Erysipelotrichaceae</taxon>
        <taxon>Grylomicrobium</taxon>
    </lineage>
</organism>
<dbReference type="GO" id="GO:0016747">
    <property type="term" value="F:acyltransferase activity, transferring groups other than amino-acyl groups"/>
    <property type="evidence" value="ECO:0007669"/>
    <property type="project" value="InterPro"/>
</dbReference>
<evidence type="ECO:0000259" key="1">
    <source>
        <dbReference type="PROSITE" id="PS51186"/>
    </source>
</evidence>
<comment type="caution">
    <text evidence="2">The sequence shown here is derived from an EMBL/GenBank/DDBJ whole genome shotgun (WGS) entry which is preliminary data.</text>
</comment>
<dbReference type="PROSITE" id="PS51186">
    <property type="entry name" value="GNAT"/>
    <property type="match status" value="1"/>
</dbReference>
<dbReference type="InterPro" id="IPR016181">
    <property type="entry name" value="Acyl_CoA_acyltransferase"/>
</dbReference>
<feature type="domain" description="N-acetyltransferase" evidence="1">
    <location>
        <begin position="1"/>
        <end position="168"/>
    </location>
</feature>
<dbReference type="InterPro" id="IPR000182">
    <property type="entry name" value="GNAT_dom"/>
</dbReference>
<dbReference type="RefSeq" id="WP_370596032.1">
    <property type="nucleotide sequence ID" value="NZ_JALBUR010000012.1"/>
</dbReference>
<dbReference type="Pfam" id="PF00583">
    <property type="entry name" value="Acetyltransf_1"/>
    <property type="match status" value="1"/>
</dbReference>
<dbReference type="SUPFAM" id="SSF55729">
    <property type="entry name" value="Acyl-CoA N-acyltransferases (Nat)"/>
    <property type="match status" value="1"/>
</dbReference>
<keyword evidence="3" id="KW-1185">Reference proteome</keyword>
<proteinExistence type="predicted"/>
<evidence type="ECO:0000313" key="3">
    <source>
        <dbReference type="Proteomes" id="UP001286174"/>
    </source>
</evidence>
<gene>
    <name evidence="2" type="ORF">MOZ60_06075</name>
</gene>
<dbReference type="EMBL" id="JALBUR010000012">
    <property type="protein sequence ID" value="MDX8419657.1"/>
    <property type="molecule type" value="Genomic_DNA"/>
</dbReference>
<reference evidence="2 3" key="1">
    <citation type="submission" date="2022-03" db="EMBL/GenBank/DDBJ databases">
        <title>Novel taxa within the pig intestine.</title>
        <authorList>
            <person name="Wylensek D."/>
            <person name="Bishof K."/>
            <person name="Afrizal A."/>
            <person name="Clavel T."/>
        </authorList>
    </citation>
    <scope>NUCLEOTIDE SEQUENCE [LARGE SCALE GENOMIC DNA]</scope>
    <source>
        <strain evidence="2 3">CLA-KB-P133</strain>
    </source>
</reference>